<keyword evidence="6 7" id="KW-0472">Membrane</keyword>
<comment type="caution">
    <text evidence="8">The sequence shown here is derived from an EMBL/GenBank/DDBJ whole genome shotgun (WGS) entry which is preliminary data.</text>
</comment>
<dbReference type="Pfam" id="PF03706">
    <property type="entry name" value="LPG_synthase_TM"/>
    <property type="match status" value="1"/>
</dbReference>
<feature type="transmembrane region" description="Helical" evidence="7">
    <location>
        <begin position="12"/>
        <end position="34"/>
    </location>
</feature>
<feature type="transmembrane region" description="Helical" evidence="7">
    <location>
        <begin position="238"/>
        <end position="256"/>
    </location>
</feature>
<keyword evidence="4 7" id="KW-0812">Transmembrane</keyword>
<feature type="transmembrane region" description="Helical" evidence="7">
    <location>
        <begin position="46"/>
        <end position="66"/>
    </location>
</feature>
<evidence type="ECO:0000256" key="3">
    <source>
        <dbReference type="ARBA" id="ARBA00022475"/>
    </source>
</evidence>
<dbReference type="NCBIfam" id="TIGR00374">
    <property type="entry name" value="flippase-like domain"/>
    <property type="match status" value="1"/>
</dbReference>
<dbReference type="EMBL" id="DSTX01000002">
    <property type="protein sequence ID" value="HFK20237.1"/>
    <property type="molecule type" value="Genomic_DNA"/>
</dbReference>
<organism evidence="8">
    <name type="scientific">Candidatus Methanomethylicus mesodigestus</name>
    <dbReference type="NCBI Taxonomy" id="1867258"/>
    <lineage>
        <taxon>Archaea</taxon>
        <taxon>Thermoproteota</taxon>
        <taxon>Methanosuratincolia</taxon>
        <taxon>Candidatus Methanomethylicales</taxon>
        <taxon>Candidatus Methanomethylicaceae</taxon>
        <taxon>Candidatus Methanomethylicus</taxon>
    </lineage>
</organism>
<keyword evidence="3" id="KW-1003">Cell membrane</keyword>
<keyword evidence="5 7" id="KW-1133">Transmembrane helix</keyword>
<name>A0A7C3J471_9CREN</name>
<dbReference type="AlphaFoldDB" id="A0A7C3J471"/>
<proteinExistence type="inferred from homology"/>
<feature type="transmembrane region" description="Helical" evidence="7">
    <location>
        <begin position="122"/>
        <end position="145"/>
    </location>
</feature>
<comment type="subcellular location">
    <subcellularLocation>
        <location evidence="1">Cell membrane</location>
        <topology evidence="1">Multi-pass membrane protein</topology>
    </subcellularLocation>
</comment>
<dbReference type="PANTHER" id="PTHR39087">
    <property type="entry name" value="UPF0104 MEMBRANE PROTEIN MJ1595"/>
    <property type="match status" value="1"/>
</dbReference>
<evidence type="ECO:0000256" key="2">
    <source>
        <dbReference type="ARBA" id="ARBA00011061"/>
    </source>
</evidence>
<evidence type="ECO:0000256" key="4">
    <source>
        <dbReference type="ARBA" id="ARBA00022692"/>
    </source>
</evidence>
<gene>
    <name evidence="8" type="ORF">ENS19_03050</name>
</gene>
<feature type="transmembrane region" description="Helical" evidence="7">
    <location>
        <begin position="294"/>
        <end position="313"/>
    </location>
</feature>
<evidence type="ECO:0000256" key="6">
    <source>
        <dbReference type="ARBA" id="ARBA00023136"/>
    </source>
</evidence>
<protein>
    <submittedName>
        <fullName evidence="8">Flippase-like domain-containing protein</fullName>
    </submittedName>
</protein>
<accession>A0A7C3J471</accession>
<feature type="transmembrane region" description="Helical" evidence="7">
    <location>
        <begin position="151"/>
        <end position="176"/>
    </location>
</feature>
<dbReference type="InterPro" id="IPR022791">
    <property type="entry name" value="L-PG_synthase/AglD"/>
</dbReference>
<evidence type="ECO:0000256" key="7">
    <source>
        <dbReference type="SAM" id="Phobius"/>
    </source>
</evidence>
<evidence type="ECO:0000256" key="5">
    <source>
        <dbReference type="ARBA" id="ARBA00022989"/>
    </source>
</evidence>
<dbReference type="GO" id="GO:0005886">
    <property type="term" value="C:plasma membrane"/>
    <property type="evidence" value="ECO:0007669"/>
    <property type="project" value="UniProtKB-SubCell"/>
</dbReference>
<evidence type="ECO:0000313" key="8">
    <source>
        <dbReference type="EMBL" id="HFK20237.1"/>
    </source>
</evidence>
<evidence type="ECO:0000256" key="1">
    <source>
        <dbReference type="ARBA" id="ARBA00004651"/>
    </source>
</evidence>
<dbReference type="PANTHER" id="PTHR39087:SF2">
    <property type="entry name" value="UPF0104 MEMBRANE PROTEIN MJ1595"/>
    <property type="match status" value="1"/>
</dbReference>
<feature type="transmembrane region" description="Helical" evidence="7">
    <location>
        <begin position="262"/>
        <end position="282"/>
    </location>
</feature>
<reference evidence="8" key="1">
    <citation type="journal article" date="2020" name="mSystems">
        <title>Genome- and Community-Level Interaction Insights into Carbon Utilization and Element Cycling Functions of Hydrothermarchaeota in Hydrothermal Sediment.</title>
        <authorList>
            <person name="Zhou Z."/>
            <person name="Liu Y."/>
            <person name="Xu W."/>
            <person name="Pan J."/>
            <person name="Luo Z.H."/>
            <person name="Li M."/>
        </authorList>
    </citation>
    <scope>NUCLEOTIDE SEQUENCE [LARGE SCALE GENOMIC DNA]</scope>
    <source>
        <strain evidence="8">SpSt-468</strain>
    </source>
</reference>
<comment type="similarity">
    <text evidence="2">Belongs to the UPF0104 family.</text>
</comment>
<sequence>MSSRYPINLTNLMLALGAVIFVLYLYFVGFWQILDVIASLDWRLATAAVLIDLVCIGLFALSWQFLLEKPGLDFKNCVKIVLVSIFGDLMIPTASISGELLRINLTMKKTNLNAGQVTASVLLHRLLLGITFGGVLGFSLILLIATQSMQISALYLFVAIGGVDIGLGVLGVYAIYNVKRFKGILRGFVFRTAGFVRIFRRSYEPEKMYGRVEAGFDSFHSAIIGISRVRLMVSSTILTLRWFIIALIPYLMFYSLNYEVSYWLVLTVSIFVSMIQMMPIGIPGLMGVMEVSMTAFFLSFGIPANIAASATILTRLVLFWFELILSALAASYQGVSSLVRDGKR</sequence>